<dbReference type="Pfam" id="PF05199">
    <property type="entry name" value="GMC_oxred_C"/>
    <property type="match status" value="1"/>
</dbReference>
<dbReference type="PROSITE" id="PS00624">
    <property type="entry name" value="GMC_OXRED_2"/>
    <property type="match status" value="1"/>
</dbReference>
<dbReference type="InterPro" id="IPR036188">
    <property type="entry name" value="FAD/NAD-bd_sf"/>
</dbReference>
<dbReference type="InterPro" id="IPR012132">
    <property type="entry name" value="GMC_OxRdtase"/>
</dbReference>
<feature type="domain" description="Glucose-methanol-choline oxidoreductase N-terminal" evidence="7">
    <location>
        <begin position="84"/>
        <end position="107"/>
    </location>
</feature>
<dbReference type="GO" id="GO:0050660">
    <property type="term" value="F:flavin adenine dinucleotide binding"/>
    <property type="evidence" value="ECO:0007669"/>
    <property type="project" value="InterPro"/>
</dbReference>
<evidence type="ECO:0000256" key="6">
    <source>
        <dbReference type="RuleBase" id="RU003968"/>
    </source>
</evidence>
<feature type="binding site" evidence="5">
    <location>
        <position position="86"/>
    </location>
    <ligand>
        <name>FAD</name>
        <dbReference type="ChEBI" id="CHEBI:57692"/>
    </ligand>
</feature>
<dbReference type="PANTHER" id="PTHR11552">
    <property type="entry name" value="GLUCOSE-METHANOL-CHOLINE GMC OXIDOREDUCTASE"/>
    <property type="match status" value="1"/>
</dbReference>
<dbReference type="Pfam" id="PF00732">
    <property type="entry name" value="GMC_oxred_N"/>
    <property type="match status" value="1"/>
</dbReference>
<evidence type="ECO:0000256" key="4">
    <source>
        <dbReference type="ARBA" id="ARBA00022827"/>
    </source>
</evidence>
<evidence type="ECO:0000313" key="10">
    <source>
        <dbReference type="Proteomes" id="UP000246085"/>
    </source>
</evidence>
<evidence type="ECO:0000256" key="3">
    <source>
        <dbReference type="ARBA" id="ARBA00022630"/>
    </source>
</evidence>
<dbReference type="InterPro" id="IPR000172">
    <property type="entry name" value="GMC_OxRdtase_N"/>
</dbReference>
<dbReference type="SUPFAM" id="SSF54373">
    <property type="entry name" value="FAD-linked reductases, C-terminal domain"/>
    <property type="match status" value="1"/>
</dbReference>
<gene>
    <name evidence="9" type="primary">alkJ</name>
    <name evidence="9" type="ORF">BRAD3257_1915</name>
</gene>
<evidence type="ECO:0000256" key="2">
    <source>
        <dbReference type="ARBA" id="ARBA00010790"/>
    </source>
</evidence>
<comment type="cofactor">
    <cofactor evidence="1 5">
        <name>FAD</name>
        <dbReference type="ChEBI" id="CHEBI:57692"/>
    </cofactor>
</comment>
<keyword evidence="4 5" id="KW-0274">FAD</keyword>
<protein>
    <submittedName>
        <fullName evidence="9">Alcohol dehydrogenase [acceptor]</fullName>
        <ecNumber evidence="9">1.1.99.-</ecNumber>
    </submittedName>
</protein>
<proteinExistence type="inferred from homology"/>
<dbReference type="EMBL" id="LS398110">
    <property type="protein sequence ID" value="SPP93023.1"/>
    <property type="molecule type" value="Genomic_DNA"/>
</dbReference>
<dbReference type="PIRSF" id="PIRSF000137">
    <property type="entry name" value="Alcohol_oxidase"/>
    <property type="match status" value="1"/>
</dbReference>
<sequence>MSEMETFDYIVVGAGSAGCVLANRLSADPKNRVLLLEAGPEDRNLWIHVPLGYGKLFKHPGLNWLYETAPEPQMHARRIAQPRGRVLGGSSSINGLLYVRGQREDFDAWRAAGHVGWGYDDLLPYFIRAEDQQRGASKYHGVGGPLSVSDPTEPHPLCDAFIAAAKEDGHPVNPDFNGERQEGAGYYQATARRGRRASSAVAYLRPIRSRKNLKVVTGALARRIIFRERKAVGVEWMQDGRVASASTRREVVLSAGAINTPQLLQLSGVGDAGRLSSFGIEIVHHLPDVGEHFQDHLQARVVYRASKPVTLNDDLKSPLRTLRLGLKYLMQRKGGLTVSAGYAGGFFRTELASDRRPDIQVHFITFSTDAMGTRLHDFSGFTASACQLRPESRGYVRITSPDPSVAPEIFANYLGTRGDREAVVSGLGLIRSIMRQSAMAPFVAAEEMPGASNTSAEQLLEYTRRTGGSLYHASCTAALGLVVDDQLRVKGVDALRVVDASIMPSVISGNTNAGVIAIAEKGSDLILKG</sequence>
<dbReference type="EC" id="1.1.99.-" evidence="9"/>
<evidence type="ECO:0000256" key="1">
    <source>
        <dbReference type="ARBA" id="ARBA00001974"/>
    </source>
</evidence>
<reference evidence="9 10" key="1">
    <citation type="submission" date="2018-03" db="EMBL/GenBank/DDBJ databases">
        <authorList>
            <person name="Gully D."/>
        </authorList>
    </citation>
    <scope>NUCLEOTIDE SEQUENCE [LARGE SCALE GENOMIC DNA]</scope>
    <source>
        <strain evidence="9">ORS3257</strain>
    </source>
</reference>
<dbReference type="PANTHER" id="PTHR11552:SF147">
    <property type="entry name" value="CHOLINE DEHYDROGENASE, MITOCHONDRIAL"/>
    <property type="match status" value="1"/>
</dbReference>
<dbReference type="Gene3D" id="3.30.560.10">
    <property type="entry name" value="Glucose Oxidase, domain 3"/>
    <property type="match status" value="1"/>
</dbReference>
<keyword evidence="9" id="KW-0560">Oxidoreductase</keyword>
<evidence type="ECO:0000259" key="8">
    <source>
        <dbReference type="PROSITE" id="PS00624"/>
    </source>
</evidence>
<evidence type="ECO:0000313" key="9">
    <source>
        <dbReference type="EMBL" id="SPP93023.1"/>
    </source>
</evidence>
<organism evidence="9 10">
    <name type="scientific">Bradyrhizobium vignae</name>
    <dbReference type="NCBI Taxonomy" id="1549949"/>
    <lineage>
        <taxon>Bacteria</taxon>
        <taxon>Pseudomonadati</taxon>
        <taxon>Pseudomonadota</taxon>
        <taxon>Alphaproteobacteria</taxon>
        <taxon>Hyphomicrobiales</taxon>
        <taxon>Nitrobacteraceae</taxon>
        <taxon>Bradyrhizobium</taxon>
    </lineage>
</organism>
<dbReference type="KEGG" id="bvz:BRAD3257_1915"/>
<feature type="domain" description="Glucose-methanol-choline oxidoreductase N-terminal" evidence="8">
    <location>
        <begin position="256"/>
        <end position="270"/>
    </location>
</feature>
<dbReference type="GO" id="GO:0016614">
    <property type="term" value="F:oxidoreductase activity, acting on CH-OH group of donors"/>
    <property type="evidence" value="ECO:0007669"/>
    <property type="project" value="InterPro"/>
</dbReference>
<name>A0A2U3PV51_9BRAD</name>
<dbReference type="Proteomes" id="UP000246085">
    <property type="component" value="Chromosome BRAD3257"/>
</dbReference>
<evidence type="ECO:0000259" key="7">
    <source>
        <dbReference type="PROSITE" id="PS00623"/>
    </source>
</evidence>
<comment type="similarity">
    <text evidence="2 6">Belongs to the GMC oxidoreductase family.</text>
</comment>
<evidence type="ECO:0000256" key="5">
    <source>
        <dbReference type="PIRSR" id="PIRSR000137-2"/>
    </source>
</evidence>
<dbReference type="Gene3D" id="3.50.50.60">
    <property type="entry name" value="FAD/NAD(P)-binding domain"/>
    <property type="match status" value="1"/>
</dbReference>
<dbReference type="RefSeq" id="WP_122401511.1">
    <property type="nucleotide sequence ID" value="NZ_LS398110.1"/>
</dbReference>
<dbReference type="AlphaFoldDB" id="A0A2U3PV51"/>
<dbReference type="PROSITE" id="PS00623">
    <property type="entry name" value="GMC_OXRED_1"/>
    <property type="match status" value="1"/>
</dbReference>
<keyword evidence="3 6" id="KW-0285">Flavoprotein</keyword>
<dbReference type="SUPFAM" id="SSF51905">
    <property type="entry name" value="FAD/NAD(P)-binding domain"/>
    <property type="match status" value="1"/>
</dbReference>
<dbReference type="InterPro" id="IPR007867">
    <property type="entry name" value="GMC_OxRtase_C"/>
</dbReference>
<accession>A0A2U3PV51</accession>